<keyword evidence="2" id="KW-0067">ATP-binding</keyword>
<dbReference type="PRINTS" id="PR01590">
    <property type="entry name" value="HTHFIS"/>
</dbReference>
<dbReference type="InterPro" id="IPR025944">
    <property type="entry name" value="Sigma_54_int_dom_CS"/>
</dbReference>
<keyword evidence="1" id="KW-0547">Nucleotide-binding</keyword>
<dbReference type="InterPro" id="IPR011006">
    <property type="entry name" value="CheY-like_superfamily"/>
</dbReference>
<dbReference type="PROSITE" id="PS50110">
    <property type="entry name" value="RESPONSE_REGULATORY"/>
    <property type="match status" value="1"/>
</dbReference>
<dbReference type="SUPFAM" id="SSF46689">
    <property type="entry name" value="Homeodomain-like"/>
    <property type="match status" value="1"/>
</dbReference>
<dbReference type="EMBL" id="APND01000002">
    <property type="protein sequence ID" value="MES1928773.1"/>
    <property type="molecule type" value="Genomic_DNA"/>
</dbReference>
<dbReference type="PROSITE" id="PS50045">
    <property type="entry name" value="SIGMA54_INTERACT_4"/>
    <property type="match status" value="1"/>
</dbReference>
<sequence>MSAPHILLLEDEGALARALDRRLRRDGYTVAVCETLANAKLAARRRRPDLAVLDLRLPDGYGLDFLEWLRAEVADIPAIVMTAFGELDDAIAAMRLGAVDFLKKPLDLDALHRIAADALAHETPATRAADTRHGATPTEDSALIGDSAAMRTVAAQLDRIAALATSDAPPNVLITGETGTGKDRIARVLHGRSARAEAEFVQVDCAALPRDLIEAELFGHEKGAFTNAHRARRGLLAAAGRGTAFLNEIGELPMGLQAKLLTALESRTVREIGSDTEREIDAWFVAATNRDLAALMQTGEFRQDLYYRLNVLTLHLPPLRERGDDMIALAEHFVARTAARHDRPAPRMASDTRDALLGHDWPGNVRELRHVIERAVLVHAEDVLEAAHLQLPAPWVSLSRDATDSIPTSASASAGTLADNERVLIERTLAESRQNISEAARRLGLSRGALRYRLEKYGLEGR</sequence>
<dbReference type="InterPro" id="IPR027417">
    <property type="entry name" value="P-loop_NTPase"/>
</dbReference>
<feature type="modified residue" description="4-aspartylphosphate" evidence="6">
    <location>
        <position position="54"/>
    </location>
</feature>
<dbReference type="InterPro" id="IPR001789">
    <property type="entry name" value="Sig_transdc_resp-reg_receiver"/>
</dbReference>
<dbReference type="SMART" id="SM00448">
    <property type="entry name" value="REC"/>
    <property type="match status" value="1"/>
</dbReference>
<dbReference type="InterPro" id="IPR002078">
    <property type="entry name" value="Sigma_54_int"/>
</dbReference>
<dbReference type="InterPro" id="IPR025662">
    <property type="entry name" value="Sigma_54_int_dom_ATP-bd_1"/>
</dbReference>
<dbReference type="SUPFAM" id="SSF52540">
    <property type="entry name" value="P-loop containing nucleoside triphosphate hydrolases"/>
    <property type="match status" value="1"/>
</dbReference>
<dbReference type="Pfam" id="PF00072">
    <property type="entry name" value="Response_reg"/>
    <property type="match status" value="1"/>
</dbReference>
<dbReference type="Gene3D" id="1.10.8.60">
    <property type="match status" value="1"/>
</dbReference>
<keyword evidence="10" id="KW-1185">Reference proteome</keyword>
<gene>
    <name evidence="9" type="ORF">SADO_05952</name>
</gene>
<evidence type="ECO:0000256" key="3">
    <source>
        <dbReference type="ARBA" id="ARBA00023015"/>
    </source>
</evidence>
<proteinExistence type="predicted"/>
<dbReference type="Gene3D" id="3.40.50.2300">
    <property type="match status" value="1"/>
</dbReference>
<dbReference type="Gene3D" id="1.10.10.60">
    <property type="entry name" value="Homeodomain-like"/>
    <property type="match status" value="1"/>
</dbReference>
<dbReference type="PROSITE" id="PS00688">
    <property type="entry name" value="SIGMA54_INTERACT_3"/>
    <property type="match status" value="1"/>
</dbReference>
<dbReference type="PROSITE" id="PS00675">
    <property type="entry name" value="SIGMA54_INTERACT_1"/>
    <property type="match status" value="1"/>
</dbReference>
<evidence type="ECO:0000256" key="6">
    <source>
        <dbReference type="PROSITE-ProRule" id="PRU00169"/>
    </source>
</evidence>
<feature type="domain" description="Sigma-54 factor interaction" evidence="7">
    <location>
        <begin position="143"/>
        <end position="377"/>
    </location>
</feature>
<evidence type="ECO:0000256" key="4">
    <source>
        <dbReference type="ARBA" id="ARBA00023125"/>
    </source>
</evidence>
<comment type="caution">
    <text evidence="9">The sequence shown here is derived from an EMBL/GenBank/DDBJ whole genome shotgun (WGS) entry which is preliminary data.</text>
</comment>
<evidence type="ECO:0000313" key="10">
    <source>
        <dbReference type="Proteomes" id="UP001460888"/>
    </source>
</evidence>
<evidence type="ECO:0000256" key="5">
    <source>
        <dbReference type="ARBA" id="ARBA00023163"/>
    </source>
</evidence>
<dbReference type="SMART" id="SM00382">
    <property type="entry name" value="AAA"/>
    <property type="match status" value="1"/>
</dbReference>
<dbReference type="Proteomes" id="UP001460888">
    <property type="component" value="Unassembled WGS sequence"/>
</dbReference>
<keyword evidence="3" id="KW-0805">Transcription regulation</keyword>
<dbReference type="Gene3D" id="3.40.50.300">
    <property type="entry name" value="P-loop containing nucleotide triphosphate hydrolases"/>
    <property type="match status" value="1"/>
</dbReference>
<name>A0ABV2AYT2_9GAMM</name>
<keyword evidence="4" id="KW-0238">DNA-binding</keyword>
<evidence type="ECO:0000313" key="9">
    <source>
        <dbReference type="EMBL" id="MES1928773.1"/>
    </source>
</evidence>
<keyword evidence="5" id="KW-0804">Transcription</keyword>
<dbReference type="InterPro" id="IPR002197">
    <property type="entry name" value="HTH_Fis"/>
</dbReference>
<evidence type="ECO:0000259" key="7">
    <source>
        <dbReference type="PROSITE" id="PS50045"/>
    </source>
</evidence>
<organism evidence="9 10">
    <name type="scientific">Salinisphaera dokdonensis CL-ES53</name>
    <dbReference type="NCBI Taxonomy" id="1304272"/>
    <lineage>
        <taxon>Bacteria</taxon>
        <taxon>Pseudomonadati</taxon>
        <taxon>Pseudomonadota</taxon>
        <taxon>Gammaproteobacteria</taxon>
        <taxon>Salinisphaerales</taxon>
        <taxon>Salinisphaeraceae</taxon>
        <taxon>Salinisphaera</taxon>
    </lineage>
</organism>
<evidence type="ECO:0000259" key="8">
    <source>
        <dbReference type="PROSITE" id="PS50110"/>
    </source>
</evidence>
<accession>A0ABV2AYT2</accession>
<dbReference type="InterPro" id="IPR009057">
    <property type="entry name" value="Homeodomain-like_sf"/>
</dbReference>
<dbReference type="CDD" id="cd00009">
    <property type="entry name" value="AAA"/>
    <property type="match status" value="1"/>
</dbReference>
<dbReference type="InterPro" id="IPR058031">
    <property type="entry name" value="AAA_lid_NorR"/>
</dbReference>
<keyword evidence="6" id="KW-0597">Phosphoprotein</keyword>
<dbReference type="Pfam" id="PF00158">
    <property type="entry name" value="Sigma54_activat"/>
    <property type="match status" value="1"/>
</dbReference>
<dbReference type="RefSeq" id="WP_353110105.1">
    <property type="nucleotide sequence ID" value="NZ_APND01000002.1"/>
</dbReference>
<dbReference type="PANTHER" id="PTHR32071">
    <property type="entry name" value="TRANSCRIPTIONAL REGULATORY PROTEIN"/>
    <property type="match status" value="1"/>
</dbReference>
<dbReference type="SUPFAM" id="SSF52172">
    <property type="entry name" value="CheY-like"/>
    <property type="match status" value="1"/>
</dbReference>
<evidence type="ECO:0000256" key="2">
    <source>
        <dbReference type="ARBA" id="ARBA00022840"/>
    </source>
</evidence>
<feature type="domain" description="Response regulatory" evidence="8">
    <location>
        <begin position="5"/>
        <end position="119"/>
    </location>
</feature>
<dbReference type="PANTHER" id="PTHR32071:SF117">
    <property type="entry name" value="PTS-DEPENDENT DIHYDROXYACETONE KINASE OPERON REGULATORY PROTEIN-RELATED"/>
    <property type="match status" value="1"/>
</dbReference>
<reference evidence="9 10" key="1">
    <citation type="submission" date="2013-03" db="EMBL/GenBank/DDBJ databases">
        <title>Salinisphaera dokdonensis CL-ES53 Genome Sequencing.</title>
        <authorList>
            <person name="Li C."/>
            <person name="Lai Q."/>
            <person name="Shao Z."/>
        </authorList>
    </citation>
    <scope>NUCLEOTIDE SEQUENCE [LARGE SCALE GENOMIC DNA]</scope>
    <source>
        <strain evidence="9 10">CL-ES53</strain>
    </source>
</reference>
<dbReference type="Pfam" id="PF25601">
    <property type="entry name" value="AAA_lid_14"/>
    <property type="match status" value="1"/>
</dbReference>
<dbReference type="Pfam" id="PF02954">
    <property type="entry name" value="HTH_8"/>
    <property type="match status" value="1"/>
</dbReference>
<dbReference type="InterPro" id="IPR003593">
    <property type="entry name" value="AAA+_ATPase"/>
</dbReference>
<protein>
    <submittedName>
        <fullName evidence="9">Fis family two component sigma54 specific transcriptional regulator</fullName>
    </submittedName>
</protein>
<evidence type="ECO:0000256" key="1">
    <source>
        <dbReference type="ARBA" id="ARBA00022741"/>
    </source>
</evidence>